<dbReference type="InterPro" id="IPR003826">
    <property type="entry name" value="AdoMetDC_fam_prok"/>
</dbReference>
<evidence type="ECO:0000313" key="15">
    <source>
        <dbReference type="EMBL" id="CAB5227667.1"/>
    </source>
</evidence>
<keyword evidence="6" id="KW-0456">Lyase</keyword>
<evidence type="ECO:0000256" key="2">
    <source>
        <dbReference type="ARBA" id="ARBA00022793"/>
    </source>
</evidence>
<evidence type="ECO:0000256" key="4">
    <source>
        <dbReference type="ARBA" id="ARBA00023115"/>
    </source>
</evidence>
<keyword evidence="2" id="KW-0210">Decarboxylase</keyword>
<proteinExistence type="predicted"/>
<evidence type="ECO:0000256" key="3">
    <source>
        <dbReference type="ARBA" id="ARBA00022813"/>
    </source>
</evidence>
<evidence type="ECO:0000313" key="11">
    <source>
        <dbReference type="EMBL" id="CAB4182117.1"/>
    </source>
</evidence>
<dbReference type="SUPFAM" id="SSF56276">
    <property type="entry name" value="S-adenosylmethionine decarboxylase"/>
    <property type="match status" value="1"/>
</dbReference>
<evidence type="ECO:0000313" key="14">
    <source>
        <dbReference type="EMBL" id="CAB4222509.1"/>
    </source>
</evidence>
<accession>A0A6J7XA97</accession>
<dbReference type="EMBL" id="LR796860">
    <property type="protein sequence ID" value="CAB4170312.1"/>
    <property type="molecule type" value="Genomic_DNA"/>
</dbReference>
<keyword evidence="5" id="KW-0865">Zymogen</keyword>
<evidence type="ECO:0000256" key="5">
    <source>
        <dbReference type="ARBA" id="ARBA00023145"/>
    </source>
</evidence>
<dbReference type="EMBL" id="LR796945">
    <property type="protein sequence ID" value="CAB4176966.1"/>
    <property type="molecule type" value="Genomic_DNA"/>
</dbReference>
<organism evidence="15">
    <name type="scientific">uncultured Caudovirales phage</name>
    <dbReference type="NCBI Taxonomy" id="2100421"/>
    <lineage>
        <taxon>Viruses</taxon>
        <taxon>Duplodnaviria</taxon>
        <taxon>Heunggongvirae</taxon>
        <taxon>Uroviricota</taxon>
        <taxon>Caudoviricetes</taxon>
        <taxon>Peduoviridae</taxon>
        <taxon>Maltschvirus</taxon>
        <taxon>Maltschvirus maltsch</taxon>
    </lineage>
</organism>
<dbReference type="EMBL" id="LR797369">
    <property type="protein sequence ID" value="CAB4211121.1"/>
    <property type="molecule type" value="Genomic_DNA"/>
</dbReference>
<keyword evidence="7" id="KW-0704">Schiff base</keyword>
<dbReference type="EMBL" id="LR797518">
    <property type="protein sequence ID" value="CAB4222509.1"/>
    <property type="molecule type" value="Genomic_DNA"/>
</dbReference>
<dbReference type="EMBL" id="LR797021">
    <property type="protein sequence ID" value="CAB4182117.1"/>
    <property type="molecule type" value="Genomic_DNA"/>
</dbReference>
<protein>
    <submittedName>
        <fullName evidence="15">SAM_DCase_Bsu, S-adenosylmethionine decarboxylase proenzyme</fullName>
    </submittedName>
</protein>
<evidence type="ECO:0000256" key="6">
    <source>
        <dbReference type="ARBA" id="ARBA00023239"/>
    </source>
</evidence>
<keyword evidence="8" id="KW-0670">Pyruvate</keyword>
<dbReference type="InterPro" id="IPR016067">
    <property type="entry name" value="S-AdoMet_deCO2ase_core"/>
</dbReference>
<dbReference type="GO" id="GO:0004014">
    <property type="term" value="F:adenosylmethionine decarboxylase activity"/>
    <property type="evidence" value="ECO:0007669"/>
    <property type="project" value="InterPro"/>
</dbReference>
<keyword evidence="4" id="KW-0620">Polyamine biosynthesis</keyword>
<dbReference type="EMBL" id="LR798378">
    <property type="protein sequence ID" value="CAB5227667.1"/>
    <property type="molecule type" value="Genomic_DNA"/>
</dbReference>
<reference evidence="15" key="1">
    <citation type="submission" date="2020-05" db="EMBL/GenBank/DDBJ databases">
        <authorList>
            <person name="Chiriac C."/>
            <person name="Salcher M."/>
            <person name="Ghai R."/>
            <person name="Kavagutti S V."/>
        </authorList>
    </citation>
    <scope>NUCLEOTIDE SEQUENCE</scope>
</reference>
<evidence type="ECO:0000256" key="8">
    <source>
        <dbReference type="ARBA" id="ARBA00023317"/>
    </source>
</evidence>
<comment type="cofactor">
    <cofactor evidence="1">
        <name>pyruvate</name>
        <dbReference type="ChEBI" id="CHEBI:15361"/>
    </cofactor>
</comment>
<dbReference type="Pfam" id="PF02675">
    <property type="entry name" value="AdoMet_dc"/>
    <property type="match status" value="1"/>
</dbReference>
<evidence type="ECO:0000313" key="9">
    <source>
        <dbReference type="EMBL" id="CAB4170312.1"/>
    </source>
</evidence>
<dbReference type="EMBL" id="LR797157">
    <property type="protein sequence ID" value="CAB4190762.1"/>
    <property type="molecule type" value="Genomic_DNA"/>
</dbReference>
<evidence type="ECO:0000313" key="13">
    <source>
        <dbReference type="EMBL" id="CAB4211121.1"/>
    </source>
</evidence>
<evidence type="ECO:0000313" key="12">
    <source>
        <dbReference type="EMBL" id="CAB4190762.1"/>
    </source>
</evidence>
<evidence type="ECO:0000256" key="7">
    <source>
        <dbReference type="ARBA" id="ARBA00023270"/>
    </source>
</evidence>
<evidence type="ECO:0000313" key="10">
    <source>
        <dbReference type="EMBL" id="CAB4176966.1"/>
    </source>
</evidence>
<evidence type="ECO:0000256" key="1">
    <source>
        <dbReference type="ARBA" id="ARBA00001928"/>
    </source>
</evidence>
<sequence length="121" mass="13715">MAYWGYHLLLDCAELDHACITSENTIYNFVKRLVKDIDMVAYGEPQIVNFGSGNKAGYTLVQLIETSNIVAHFVPDDGMGGNAMYLDVFSCKEYDDQIVIKLVKEFFGAKYVRPNYLTRQA</sequence>
<dbReference type="GO" id="GO:0008295">
    <property type="term" value="P:spermidine biosynthetic process"/>
    <property type="evidence" value="ECO:0007669"/>
    <property type="project" value="InterPro"/>
</dbReference>
<dbReference type="Gene3D" id="3.60.90.10">
    <property type="entry name" value="S-adenosylmethionine decarboxylase"/>
    <property type="match status" value="1"/>
</dbReference>
<gene>
    <name evidence="11" type="ORF">UFOVP1065_143</name>
    <name evidence="12" type="ORF">UFOVP1198_112</name>
    <name evidence="13" type="ORF">UFOVP1418_104</name>
    <name evidence="15" type="ORF">UFOVP1524_46</name>
    <name evidence="14" type="ORF">UFOVP1651_46</name>
    <name evidence="9" type="ORF">UFOVP908_24</name>
    <name evidence="10" type="ORF">UFOVP990_112</name>
</gene>
<keyword evidence="3" id="KW-0068">Autocatalytic cleavage</keyword>
<name>A0A6J7XA97_9CAUD</name>